<name>A0A242N861_CABSO</name>
<dbReference type="Proteomes" id="UP000194546">
    <property type="component" value="Unassembled WGS sequence"/>
</dbReference>
<proteinExistence type="predicted"/>
<dbReference type="EMBL" id="NBTY01000018">
    <property type="protein sequence ID" value="OTP79870.1"/>
    <property type="molecule type" value="Genomic_DNA"/>
</dbReference>
<gene>
    <name evidence="1" type="ORF">PAMC26510_05050</name>
</gene>
<evidence type="ECO:0000313" key="1">
    <source>
        <dbReference type="EMBL" id="OTP79870.1"/>
    </source>
</evidence>
<reference evidence="1 2" key="1">
    <citation type="submission" date="2017-03" db="EMBL/GenBank/DDBJ databases">
        <title>Genome analysis of strain PAMC 26510.</title>
        <authorList>
            <person name="Oh H.-M."/>
            <person name="Yang J.-A."/>
        </authorList>
    </citation>
    <scope>NUCLEOTIDE SEQUENCE [LARGE SCALE GENOMIC DNA]</scope>
    <source>
        <strain evidence="1 2">PAMC 26510</strain>
    </source>
</reference>
<sequence>MRLQGRAGGGCSRSEIWVVHTASRIKVEPGGVATGRGHQG</sequence>
<accession>A0A242N861</accession>
<dbReference type="AlphaFoldDB" id="A0A242N861"/>
<protein>
    <submittedName>
        <fullName evidence="1">Uncharacterized protein</fullName>
    </submittedName>
</protein>
<organism evidence="1 2">
    <name type="scientific">Caballeronia sordidicola</name>
    <name type="common">Burkholderia sordidicola</name>
    <dbReference type="NCBI Taxonomy" id="196367"/>
    <lineage>
        <taxon>Bacteria</taxon>
        <taxon>Pseudomonadati</taxon>
        <taxon>Pseudomonadota</taxon>
        <taxon>Betaproteobacteria</taxon>
        <taxon>Burkholderiales</taxon>
        <taxon>Burkholderiaceae</taxon>
        <taxon>Caballeronia</taxon>
    </lineage>
</organism>
<evidence type="ECO:0000313" key="2">
    <source>
        <dbReference type="Proteomes" id="UP000194546"/>
    </source>
</evidence>
<comment type="caution">
    <text evidence="1">The sequence shown here is derived from an EMBL/GenBank/DDBJ whole genome shotgun (WGS) entry which is preliminary data.</text>
</comment>